<dbReference type="Pfam" id="PF00072">
    <property type="entry name" value="Response_reg"/>
    <property type="match status" value="1"/>
</dbReference>
<gene>
    <name evidence="8" type="ORF">D5H75_00260</name>
</gene>
<dbReference type="Gene3D" id="3.40.50.2300">
    <property type="match status" value="1"/>
</dbReference>
<protein>
    <submittedName>
        <fullName evidence="8">DNA-binding response regulator</fullName>
    </submittedName>
</protein>
<evidence type="ECO:0000313" key="9">
    <source>
        <dbReference type="Proteomes" id="UP000265768"/>
    </source>
</evidence>
<evidence type="ECO:0000259" key="7">
    <source>
        <dbReference type="PROSITE" id="PS50110"/>
    </source>
</evidence>
<dbReference type="InterPro" id="IPR001789">
    <property type="entry name" value="Sig_transdc_resp-reg_receiver"/>
</dbReference>
<evidence type="ECO:0000256" key="1">
    <source>
        <dbReference type="ARBA" id="ARBA00022553"/>
    </source>
</evidence>
<dbReference type="SMART" id="SM00448">
    <property type="entry name" value="REC"/>
    <property type="match status" value="1"/>
</dbReference>
<dbReference type="Proteomes" id="UP000265768">
    <property type="component" value="Unassembled WGS sequence"/>
</dbReference>
<dbReference type="GO" id="GO:0003677">
    <property type="term" value="F:DNA binding"/>
    <property type="evidence" value="ECO:0007669"/>
    <property type="project" value="UniProtKB-KW"/>
</dbReference>
<dbReference type="PROSITE" id="PS50110">
    <property type="entry name" value="RESPONSE_REGULATORY"/>
    <property type="match status" value="1"/>
</dbReference>
<dbReference type="InterPro" id="IPR000792">
    <property type="entry name" value="Tscrpt_reg_LuxR_C"/>
</dbReference>
<dbReference type="SUPFAM" id="SSF52172">
    <property type="entry name" value="CheY-like"/>
    <property type="match status" value="1"/>
</dbReference>
<dbReference type="PANTHER" id="PTHR43214:SF24">
    <property type="entry name" value="TRANSCRIPTIONAL REGULATORY PROTEIN NARL-RELATED"/>
    <property type="match status" value="1"/>
</dbReference>
<comment type="caution">
    <text evidence="8">The sequence shown here is derived from an EMBL/GenBank/DDBJ whole genome shotgun (WGS) entry which is preliminary data.</text>
</comment>
<dbReference type="Pfam" id="PF00196">
    <property type="entry name" value="GerE"/>
    <property type="match status" value="1"/>
</dbReference>
<dbReference type="PRINTS" id="PR00038">
    <property type="entry name" value="HTHLUXR"/>
</dbReference>
<dbReference type="InterPro" id="IPR058245">
    <property type="entry name" value="NreC/VraR/RcsB-like_REC"/>
</dbReference>
<evidence type="ECO:0000256" key="3">
    <source>
        <dbReference type="ARBA" id="ARBA00023125"/>
    </source>
</evidence>
<dbReference type="GO" id="GO:0006355">
    <property type="term" value="P:regulation of DNA-templated transcription"/>
    <property type="evidence" value="ECO:0007669"/>
    <property type="project" value="InterPro"/>
</dbReference>
<dbReference type="AlphaFoldDB" id="A0A3A4BJA5"/>
<keyword evidence="9" id="KW-1185">Reference proteome</keyword>
<evidence type="ECO:0000256" key="5">
    <source>
        <dbReference type="PROSITE-ProRule" id="PRU00169"/>
    </source>
</evidence>
<keyword evidence="4" id="KW-0804">Transcription</keyword>
<dbReference type="InterPro" id="IPR011006">
    <property type="entry name" value="CheY-like_superfamily"/>
</dbReference>
<reference evidence="8 9" key="1">
    <citation type="submission" date="2018-09" db="EMBL/GenBank/DDBJ databases">
        <title>YIM 75507 draft genome.</title>
        <authorList>
            <person name="Tang S."/>
            <person name="Feng Y."/>
        </authorList>
    </citation>
    <scope>NUCLEOTIDE SEQUENCE [LARGE SCALE GENOMIC DNA]</scope>
    <source>
        <strain evidence="8 9">YIM 75507</strain>
    </source>
</reference>
<dbReference type="SMART" id="SM00421">
    <property type="entry name" value="HTH_LUXR"/>
    <property type="match status" value="1"/>
</dbReference>
<dbReference type="OrthoDB" id="154278at2"/>
<evidence type="ECO:0000313" key="8">
    <source>
        <dbReference type="EMBL" id="RJL35304.1"/>
    </source>
</evidence>
<sequence>MISVLIADDEALVRAGLRMILRAAGDIEVAAEAGDGAQAVAAVARHRPHVVLMDVRMPRMDGVAALARINRAPDPPPVLMLTTFGLDEHVHAALRERAAGYLLKDTAPRELISAVRAVAGGGAVLAPTVTRRVIDAFAAGGPPGDPAAGRRLAALTARELQVVRAVARGLANADIARELRMTQTAVKAHVSRSLAKLGLTNRVQVALLVRDAGPLPPSPEP</sequence>
<name>A0A3A4BJA5_9ACTN</name>
<feature type="domain" description="Response regulatory" evidence="7">
    <location>
        <begin position="3"/>
        <end position="119"/>
    </location>
</feature>
<evidence type="ECO:0000259" key="6">
    <source>
        <dbReference type="PROSITE" id="PS50043"/>
    </source>
</evidence>
<dbReference type="PROSITE" id="PS50043">
    <property type="entry name" value="HTH_LUXR_2"/>
    <property type="match status" value="1"/>
</dbReference>
<proteinExistence type="predicted"/>
<dbReference type="InterPro" id="IPR039420">
    <property type="entry name" value="WalR-like"/>
</dbReference>
<feature type="modified residue" description="4-aspartylphosphate" evidence="5">
    <location>
        <position position="54"/>
    </location>
</feature>
<evidence type="ECO:0000256" key="2">
    <source>
        <dbReference type="ARBA" id="ARBA00023015"/>
    </source>
</evidence>
<keyword evidence="1 5" id="KW-0597">Phosphoprotein</keyword>
<accession>A0A3A4BJA5</accession>
<dbReference type="InterPro" id="IPR016032">
    <property type="entry name" value="Sig_transdc_resp-reg_C-effctor"/>
</dbReference>
<dbReference type="RefSeq" id="WP_119924276.1">
    <property type="nucleotide sequence ID" value="NZ_QZEY01000001.1"/>
</dbReference>
<dbReference type="SUPFAM" id="SSF46894">
    <property type="entry name" value="C-terminal effector domain of the bipartite response regulators"/>
    <property type="match status" value="1"/>
</dbReference>
<feature type="domain" description="HTH luxR-type" evidence="6">
    <location>
        <begin position="148"/>
        <end position="213"/>
    </location>
</feature>
<dbReference type="CDD" id="cd17535">
    <property type="entry name" value="REC_NarL-like"/>
    <property type="match status" value="1"/>
</dbReference>
<keyword evidence="2" id="KW-0805">Transcription regulation</keyword>
<organism evidence="8 9">
    <name type="scientific">Bailinhaonella thermotolerans</name>
    <dbReference type="NCBI Taxonomy" id="1070861"/>
    <lineage>
        <taxon>Bacteria</taxon>
        <taxon>Bacillati</taxon>
        <taxon>Actinomycetota</taxon>
        <taxon>Actinomycetes</taxon>
        <taxon>Streptosporangiales</taxon>
        <taxon>Streptosporangiaceae</taxon>
        <taxon>Bailinhaonella</taxon>
    </lineage>
</organism>
<evidence type="ECO:0000256" key="4">
    <source>
        <dbReference type="ARBA" id="ARBA00023163"/>
    </source>
</evidence>
<keyword evidence="3 8" id="KW-0238">DNA-binding</keyword>
<dbReference type="EMBL" id="QZEY01000001">
    <property type="protein sequence ID" value="RJL35304.1"/>
    <property type="molecule type" value="Genomic_DNA"/>
</dbReference>
<dbReference type="CDD" id="cd06170">
    <property type="entry name" value="LuxR_C_like"/>
    <property type="match status" value="1"/>
</dbReference>
<dbReference type="GO" id="GO:0000160">
    <property type="term" value="P:phosphorelay signal transduction system"/>
    <property type="evidence" value="ECO:0007669"/>
    <property type="project" value="InterPro"/>
</dbReference>
<dbReference type="PANTHER" id="PTHR43214">
    <property type="entry name" value="TWO-COMPONENT RESPONSE REGULATOR"/>
    <property type="match status" value="1"/>
</dbReference>